<evidence type="ECO:0000313" key="2">
    <source>
        <dbReference type="Proteomes" id="UP000663881"/>
    </source>
</evidence>
<protein>
    <submittedName>
        <fullName evidence="1">Uncharacterized protein</fullName>
    </submittedName>
</protein>
<reference evidence="1" key="1">
    <citation type="submission" date="2021-02" db="EMBL/GenBank/DDBJ databases">
        <authorList>
            <person name="Nowell W R."/>
        </authorList>
    </citation>
    <scope>NUCLEOTIDE SEQUENCE</scope>
</reference>
<evidence type="ECO:0000313" key="1">
    <source>
        <dbReference type="EMBL" id="CAF4330826.1"/>
    </source>
</evidence>
<comment type="caution">
    <text evidence="1">The sequence shown here is derived from an EMBL/GenBank/DDBJ whole genome shotgun (WGS) entry which is preliminary data.</text>
</comment>
<organism evidence="1 2">
    <name type="scientific">Adineta steineri</name>
    <dbReference type="NCBI Taxonomy" id="433720"/>
    <lineage>
        <taxon>Eukaryota</taxon>
        <taxon>Metazoa</taxon>
        <taxon>Spiralia</taxon>
        <taxon>Gnathifera</taxon>
        <taxon>Rotifera</taxon>
        <taxon>Eurotatoria</taxon>
        <taxon>Bdelloidea</taxon>
        <taxon>Adinetida</taxon>
        <taxon>Adinetidae</taxon>
        <taxon>Adineta</taxon>
    </lineage>
</organism>
<dbReference type="Proteomes" id="UP000663881">
    <property type="component" value="Unassembled WGS sequence"/>
</dbReference>
<feature type="non-terminal residue" evidence="1">
    <location>
        <position position="50"/>
    </location>
</feature>
<sequence>MFYLAFMHPVPSRKNPLRNRTFRIDQELYTLLGPKGSGKFGSVWEAVTPN</sequence>
<proteinExistence type="predicted"/>
<dbReference type="AlphaFoldDB" id="A0A820JP97"/>
<dbReference type="EMBL" id="CAJOAY010019489">
    <property type="protein sequence ID" value="CAF4330826.1"/>
    <property type="molecule type" value="Genomic_DNA"/>
</dbReference>
<gene>
    <name evidence="1" type="ORF">OKA104_LOCUS47761</name>
</gene>
<accession>A0A820JP97</accession>
<name>A0A820JP97_9BILA</name>